<sequence length="170" mass="18248">MASIAARCLRTAARPSVVSAFTQSSVRIARPFSVTANNEVRKYTRAHEWVELSDDKKTGYVGITDYASHQLGDVVFVELPEEGKEVQAGDVLGAVESVKSAADINAPITCKVIAANTSLEETPSLINKAPEDHGASGGWVAKIQVGEEGVADLEQLMEEAAYKEFTAEEH</sequence>
<dbReference type="InterPro" id="IPR003016">
    <property type="entry name" value="2-oxoA_DH_lipoyl-BS"/>
</dbReference>
<dbReference type="PROSITE" id="PS50968">
    <property type="entry name" value="BIOTINYL_LIPOYL"/>
    <property type="match status" value="1"/>
</dbReference>
<dbReference type="InterPro" id="IPR017453">
    <property type="entry name" value="GCV_H_sub"/>
</dbReference>
<dbReference type="NCBIfam" id="TIGR00527">
    <property type="entry name" value="gcvH"/>
    <property type="match status" value="1"/>
</dbReference>
<dbReference type="Gene3D" id="2.40.50.100">
    <property type="match status" value="1"/>
</dbReference>
<dbReference type="EMBL" id="JAUTDP010000001">
    <property type="protein sequence ID" value="KAK3402436.1"/>
    <property type="molecule type" value="Genomic_DNA"/>
</dbReference>
<keyword evidence="5" id="KW-0496">Mitochondrion</keyword>
<dbReference type="Proteomes" id="UP001281003">
    <property type="component" value="Unassembled WGS sequence"/>
</dbReference>
<dbReference type="PANTHER" id="PTHR11715">
    <property type="entry name" value="GLYCINE CLEAVAGE SYSTEM H PROTEIN"/>
    <property type="match status" value="1"/>
</dbReference>
<comment type="function">
    <text evidence="5">The H protein shuttles the methylamine group of glycine from the P protein to the T protein.</text>
</comment>
<evidence type="ECO:0000256" key="4">
    <source>
        <dbReference type="PIRSR" id="PIRSR617453-50"/>
    </source>
</evidence>
<evidence type="ECO:0000256" key="5">
    <source>
        <dbReference type="RuleBase" id="RU364055"/>
    </source>
</evidence>
<evidence type="ECO:0000256" key="3">
    <source>
        <dbReference type="ARBA" id="ARBA00022946"/>
    </source>
</evidence>
<dbReference type="Pfam" id="PF01597">
    <property type="entry name" value="GCV_H"/>
    <property type="match status" value="1"/>
</dbReference>
<comment type="subunit">
    <text evidence="5">The glycine cleavage system is composed of four proteins: P, T, L and H.</text>
</comment>
<dbReference type="PANTHER" id="PTHR11715:SF3">
    <property type="entry name" value="GLYCINE CLEAVAGE SYSTEM H PROTEIN-RELATED"/>
    <property type="match status" value="1"/>
</dbReference>
<dbReference type="NCBIfam" id="NF002270">
    <property type="entry name" value="PRK01202.1"/>
    <property type="match status" value="1"/>
</dbReference>
<dbReference type="CDD" id="cd06848">
    <property type="entry name" value="GCS_H"/>
    <property type="match status" value="1"/>
</dbReference>
<evidence type="ECO:0000256" key="2">
    <source>
        <dbReference type="ARBA" id="ARBA00022823"/>
    </source>
</evidence>
<keyword evidence="8" id="KW-1185">Reference proteome</keyword>
<name>A0AAE0PLX8_SORBR</name>
<reference evidence="7" key="2">
    <citation type="submission" date="2023-07" db="EMBL/GenBank/DDBJ databases">
        <authorList>
            <consortium name="Lawrence Berkeley National Laboratory"/>
            <person name="Haridas S."/>
            <person name="Hensen N."/>
            <person name="Bonometti L."/>
            <person name="Westerberg I."/>
            <person name="Brannstrom I.O."/>
            <person name="Guillou S."/>
            <person name="Cros-Aarteil S."/>
            <person name="Calhoun S."/>
            <person name="Kuo A."/>
            <person name="Mondo S."/>
            <person name="Pangilinan J."/>
            <person name="Riley R."/>
            <person name="LaButti K."/>
            <person name="Andreopoulos B."/>
            <person name="Lipzen A."/>
            <person name="Chen C."/>
            <person name="Yanf M."/>
            <person name="Daum C."/>
            <person name="Ng V."/>
            <person name="Clum A."/>
            <person name="Steindorff A."/>
            <person name="Ohm R."/>
            <person name="Martin F."/>
            <person name="Silar P."/>
            <person name="Natvig D."/>
            <person name="Lalanne C."/>
            <person name="Gautier V."/>
            <person name="Ament-velasquez S.L."/>
            <person name="Kruys A."/>
            <person name="Hutchinson M.I."/>
            <person name="Powell A.J."/>
            <person name="Barry K."/>
            <person name="Miller A.N."/>
            <person name="Grigoriev I.V."/>
            <person name="Debuchy R."/>
            <person name="Gladieux P."/>
            <person name="Thoren M.H."/>
            <person name="Johannesson H."/>
        </authorList>
    </citation>
    <scope>NUCLEOTIDE SEQUENCE</scope>
    <source>
        <strain evidence="7">FGSC 1904</strain>
    </source>
</reference>
<gene>
    <name evidence="7" type="ORF">B0T20DRAFT_398346</name>
</gene>
<comment type="caution">
    <text evidence="7">The sequence shown here is derived from an EMBL/GenBank/DDBJ whole genome shotgun (WGS) entry which is preliminary data.</text>
</comment>
<comment type="subcellular location">
    <subcellularLocation>
        <location evidence="5">Mitochondrion</location>
    </subcellularLocation>
</comment>
<dbReference type="GO" id="GO:0005739">
    <property type="term" value="C:mitochondrion"/>
    <property type="evidence" value="ECO:0007669"/>
    <property type="project" value="UniProtKB-SubCell"/>
</dbReference>
<comment type="cofactor">
    <cofactor evidence="5">
        <name>(R)-lipoate</name>
        <dbReference type="ChEBI" id="CHEBI:83088"/>
    </cofactor>
    <text evidence="5">Binds 1 lipoyl cofactor covalently.</text>
</comment>
<organism evidence="7 8">
    <name type="scientific">Sordaria brevicollis</name>
    <dbReference type="NCBI Taxonomy" id="83679"/>
    <lineage>
        <taxon>Eukaryota</taxon>
        <taxon>Fungi</taxon>
        <taxon>Dikarya</taxon>
        <taxon>Ascomycota</taxon>
        <taxon>Pezizomycotina</taxon>
        <taxon>Sordariomycetes</taxon>
        <taxon>Sordariomycetidae</taxon>
        <taxon>Sordariales</taxon>
        <taxon>Sordariaceae</taxon>
        <taxon>Sordaria</taxon>
    </lineage>
</organism>
<dbReference type="InterPro" id="IPR002930">
    <property type="entry name" value="GCV_H"/>
</dbReference>
<dbReference type="AlphaFoldDB" id="A0AAE0PLX8"/>
<evidence type="ECO:0000313" key="7">
    <source>
        <dbReference type="EMBL" id="KAK3402436.1"/>
    </source>
</evidence>
<keyword evidence="2 4" id="KW-0450">Lipoyl</keyword>
<dbReference type="GO" id="GO:0009249">
    <property type="term" value="P:protein lipoylation"/>
    <property type="evidence" value="ECO:0007669"/>
    <property type="project" value="TreeGrafter"/>
</dbReference>
<keyword evidence="3 5" id="KW-0809">Transit peptide</keyword>
<proteinExistence type="inferred from homology"/>
<accession>A0AAE0PLX8</accession>
<dbReference type="PROSITE" id="PS00189">
    <property type="entry name" value="LIPOYL"/>
    <property type="match status" value="1"/>
</dbReference>
<dbReference type="InterPro" id="IPR033753">
    <property type="entry name" value="GCV_H/Fam206"/>
</dbReference>
<reference evidence="7" key="1">
    <citation type="journal article" date="2023" name="Mol. Phylogenet. Evol.">
        <title>Genome-scale phylogeny and comparative genomics of the fungal order Sordariales.</title>
        <authorList>
            <person name="Hensen N."/>
            <person name="Bonometti L."/>
            <person name="Westerberg I."/>
            <person name="Brannstrom I.O."/>
            <person name="Guillou S."/>
            <person name="Cros-Aarteil S."/>
            <person name="Calhoun S."/>
            <person name="Haridas S."/>
            <person name="Kuo A."/>
            <person name="Mondo S."/>
            <person name="Pangilinan J."/>
            <person name="Riley R."/>
            <person name="LaButti K."/>
            <person name="Andreopoulos B."/>
            <person name="Lipzen A."/>
            <person name="Chen C."/>
            <person name="Yan M."/>
            <person name="Daum C."/>
            <person name="Ng V."/>
            <person name="Clum A."/>
            <person name="Steindorff A."/>
            <person name="Ohm R.A."/>
            <person name="Martin F."/>
            <person name="Silar P."/>
            <person name="Natvig D.O."/>
            <person name="Lalanne C."/>
            <person name="Gautier V."/>
            <person name="Ament-Velasquez S.L."/>
            <person name="Kruys A."/>
            <person name="Hutchinson M.I."/>
            <person name="Powell A.J."/>
            <person name="Barry K."/>
            <person name="Miller A.N."/>
            <person name="Grigoriev I.V."/>
            <person name="Debuchy R."/>
            <person name="Gladieux P."/>
            <person name="Hiltunen Thoren M."/>
            <person name="Johannesson H."/>
        </authorList>
    </citation>
    <scope>NUCLEOTIDE SEQUENCE</scope>
    <source>
        <strain evidence="7">FGSC 1904</strain>
    </source>
</reference>
<evidence type="ECO:0000259" key="6">
    <source>
        <dbReference type="PROSITE" id="PS50968"/>
    </source>
</evidence>
<dbReference type="InterPro" id="IPR000089">
    <property type="entry name" value="Biotin_lipoyl"/>
</dbReference>
<feature type="modified residue" description="N6-lipoyllysine" evidence="4">
    <location>
        <position position="99"/>
    </location>
</feature>
<protein>
    <recommendedName>
        <fullName evidence="5">Glycine cleavage system H protein</fullName>
    </recommendedName>
</protein>
<dbReference type="GO" id="GO:0005960">
    <property type="term" value="C:glycine cleavage complex"/>
    <property type="evidence" value="ECO:0007669"/>
    <property type="project" value="UniProtKB-UniRule"/>
</dbReference>
<dbReference type="HAMAP" id="MF_00272">
    <property type="entry name" value="GcvH"/>
    <property type="match status" value="1"/>
</dbReference>
<dbReference type="SUPFAM" id="SSF51230">
    <property type="entry name" value="Single hybrid motif"/>
    <property type="match status" value="1"/>
</dbReference>
<evidence type="ECO:0000256" key="1">
    <source>
        <dbReference type="ARBA" id="ARBA00009249"/>
    </source>
</evidence>
<evidence type="ECO:0000313" key="8">
    <source>
        <dbReference type="Proteomes" id="UP001281003"/>
    </source>
</evidence>
<comment type="similarity">
    <text evidence="1 5">Belongs to the GcvH family.</text>
</comment>
<dbReference type="InterPro" id="IPR011053">
    <property type="entry name" value="Single_hybrid_motif"/>
</dbReference>
<dbReference type="GO" id="GO:0019464">
    <property type="term" value="P:glycine decarboxylation via glycine cleavage system"/>
    <property type="evidence" value="ECO:0007669"/>
    <property type="project" value="UniProtKB-UniRule"/>
</dbReference>
<feature type="domain" description="Lipoyl-binding" evidence="6">
    <location>
        <begin position="58"/>
        <end position="144"/>
    </location>
</feature>